<reference evidence="2 3" key="1">
    <citation type="journal article" name="Sci. Rep.">
        <title>Genome-scale phylogenetic analyses confirm Olpidium as the closest living zoosporic fungus to the non-flagellated, terrestrial fungi.</title>
        <authorList>
            <person name="Chang Y."/>
            <person name="Rochon D."/>
            <person name="Sekimoto S."/>
            <person name="Wang Y."/>
            <person name="Chovatia M."/>
            <person name="Sandor L."/>
            <person name="Salamov A."/>
            <person name="Grigoriev I.V."/>
            <person name="Stajich J.E."/>
            <person name="Spatafora J.W."/>
        </authorList>
    </citation>
    <scope>NUCLEOTIDE SEQUENCE [LARGE SCALE GENOMIC DNA]</scope>
    <source>
        <strain evidence="2">S191</strain>
    </source>
</reference>
<name>A0A8H7ZKQ4_9FUNG</name>
<evidence type="ECO:0000313" key="2">
    <source>
        <dbReference type="EMBL" id="KAG5455425.1"/>
    </source>
</evidence>
<proteinExistence type="predicted"/>
<evidence type="ECO:0000313" key="3">
    <source>
        <dbReference type="Proteomes" id="UP000673691"/>
    </source>
</evidence>
<organism evidence="2 3">
    <name type="scientific">Olpidium bornovanus</name>
    <dbReference type="NCBI Taxonomy" id="278681"/>
    <lineage>
        <taxon>Eukaryota</taxon>
        <taxon>Fungi</taxon>
        <taxon>Fungi incertae sedis</taxon>
        <taxon>Olpidiomycota</taxon>
        <taxon>Olpidiomycotina</taxon>
        <taxon>Olpidiomycetes</taxon>
        <taxon>Olpidiales</taxon>
        <taxon>Olpidiaceae</taxon>
        <taxon>Olpidium</taxon>
    </lineage>
</organism>
<gene>
    <name evidence="2" type="ORF">BJ554DRAFT_5167</name>
</gene>
<dbReference type="Proteomes" id="UP000673691">
    <property type="component" value="Unassembled WGS sequence"/>
</dbReference>
<accession>A0A8H7ZKQ4</accession>
<evidence type="ECO:0000256" key="1">
    <source>
        <dbReference type="SAM" id="MobiDB-lite"/>
    </source>
</evidence>
<dbReference type="AlphaFoldDB" id="A0A8H7ZKQ4"/>
<dbReference type="EMBL" id="JAEFCI010013403">
    <property type="protein sequence ID" value="KAG5455425.1"/>
    <property type="molecule type" value="Genomic_DNA"/>
</dbReference>
<sequence>MLAAGEVAPQKFCQESSAVDKTQPDPPTVTLESTRNPRARALFALTWCGRGHKCYSRQKRPACATDFMSNAARCRYCLAELAPSPPGRRNQFPHPQRRTPGGAKSASPKAPASFSAVMKLLPSMFSSWLMHQSRTGAQS</sequence>
<feature type="region of interest" description="Disordered" evidence="1">
    <location>
        <begin position="1"/>
        <end position="35"/>
    </location>
</feature>
<protein>
    <submittedName>
        <fullName evidence="2">Uncharacterized protein</fullName>
    </submittedName>
</protein>
<feature type="compositionally biased region" description="Low complexity" evidence="1">
    <location>
        <begin position="103"/>
        <end position="112"/>
    </location>
</feature>
<keyword evidence="3" id="KW-1185">Reference proteome</keyword>
<feature type="region of interest" description="Disordered" evidence="1">
    <location>
        <begin position="82"/>
        <end position="112"/>
    </location>
</feature>
<comment type="caution">
    <text evidence="2">The sequence shown here is derived from an EMBL/GenBank/DDBJ whole genome shotgun (WGS) entry which is preliminary data.</text>
</comment>